<dbReference type="EMBL" id="JANLCJ010000015">
    <property type="protein sequence ID" value="MCS5736311.1"/>
    <property type="molecule type" value="Genomic_DNA"/>
</dbReference>
<dbReference type="Gene3D" id="3.40.190.10">
    <property type="entry name" value="Periplasmic binding protein-like II"/>
    <property type="match status" value="1"/>
</dbReference>
<dbReference type="PIRSF" id="PIRSF002741">
    <property type="entry name" value="MppA"/>
    <property type="match status" value="1"/>
</dbReference>
<keyword evidence="3" id="KW-0813">Transport</keyword>
<sequence>MSLSRRLLVLGAALGASALLLTGCTGPVSAESTGAAASGEPHYGGTLKVGAINDFHALDTQTAYYTEDWQVVRLLSRQLVTYPGSTEGIGDDTTVVPDLAESWDVSDDGLTYTFHLRDDIHYSGASDREITAEDFVYAIKRFPDPNNQVSAITYYNALLDGFVGYREKFEAEVPVGDEAAVKAFIDSNDIPGVKALDDKTLQLTLTQPANDFLDVLTLNFVSPLPEEVVSQYFPDSLEYRQNYVSSGPYKIESYEPNKSIAITKVADYNAEGDPRPSYIDRFEIDFSYSTADAVSQAIQTGTVDIGFYVSPYPAQVVQSYQDTQPENLHISPSGSQTFISINNPNEGEPLTDGQKALKDLKVRQALEYAVNKADIVRGRGGEVSAKARSEILTSTLLGYNDTDYFPSENDEGDPEKAKQLLKEAGYPDLELKAAYSISPENEKIWTSVQESVKRAGITLDLVPIPAADYSASLADESKRGQWDIAQGGYSPDWQGNGSRMIVGGWLNSDFNPGYVWNGVNYHSDALNAEVEKAFDAPTAEAAEPFWQEANRIASEDVAWVPLFETIRVFPSSARVANWTWSSLGNGPDWASLQVVD</sequence>
<comment type="similarity">
    <text evidence="2">Belongs to the bacterial solute-binding protein 5 family.</text>
</comment>
<feature type="domain" description="Solute-binding protein family 5" evidence="6">
    <location>
        <begin position="94"/>
        <end position="494"/>
    </location>
</feature>
<dbReference type="PANTHER" id="PTHR30290">
    <property type="entry name" value="PERIPLASMIC BINDING COMPONENT OF ABC TRANSPORTER"/>
    <property type="match status" value="1"/>
</dbReference>
<evidence type="ECO:0000256" key="1">
    <source>
        <dbReference type="ARBA" id="ARBA00004196"/>
    </source>
</evidence>
<dbReference type="PANTHER" id="PTHR30290:SF10">
    <property type="entry name" value="PERIPLASMIC OLIGOPEPTIDE-BINDING PROTEIN-RELATED"/>
    <property type="match status" value="1"/>
</dbReference>
<organism evidence="7 8">
    <name type="scientific">Herbiconiux daphne</name>
    <dbReference type="NCBI Taxonomy" id="2970914"/>
    <lineage>
        <taxon>Bacteria</taxon>
        <taxon>Bacillati</taxon>
        <taxon>Actinomycetota</taxon>
        <taxon>Actinomycetes</taxon>
        <taxon>Micrococcales</taxon>
        <taxon>Microbacteriaceae</taxon>
        <taxon>Herbiconiux</taxon>
    </lineage>
</organism>
<evidence type="ECO:0000313" key="8">
    <source>
        <dbReference type="Proteomes" id="UP001165586"/>
    </source>
</evidence>
<dbReference type="Gene3D" id="3.10.105.10">
    <property type="entry name" value="Dipeptide-binding Protein, Domain 3"/>
    <property type="match status" value="1"/>
</dbReference>
<evidence type="ECO:0000256" key="3">
    <source>
        <dbReference type="ARBA" id="ARBA00022448"/>
    </source>
</evidence>
<proteinExistence type="inferred from homology"/>
<dbReference type="InterPro" id="IPR006311">
    <property type="entry name" value="TAT_signal"/>
</dbReference>
<evidence type="ECO:0000313" key="7">
    <source>
        <dbReference type="EMBL" id="MCS5736311.1"/>
    </source>
</evidence>
<dbReference type="CDD" id="cd08506">
    <property type="entry name" value="PBP2_clavulanate_OppA2"/>
    <property type="match status" value="1"/>
</dbReference>
<comment type="caution">
    <text evidence="7">The sequence shown here is derived from an EMBL/GenBank/DDBJ whole genome shotgun (WGS) entry which is preliminary data.</text>
</comment>
<keyword evidence="8" id="KW-1185">Reference proteome</keyword>
<feature type="chain" id="PRO_5045410915" evidence="5">
    <location>
        <begin position="31"/>
        <end position="596"/>
    </location>
</feature>
<evidence type="ECO:0000259" key="6">
    <source>
        <dbReference type="Pfam" id="PF00496"/>
    </source>
</evidence>
<reference evidence="7" key="1">
    <citation type="submission" date="2022-08" db="EMBL/GenBank/DDBJ databases">
        <authorList>
            <person name="Deng Y."/>
            <person name="Han X.-F."/>
            <person name="Zhang Y.-Q."/>
        </authorList>
    </citation>
    <scope>NUCLEOTIDE SEQUENCE</scope>
    <source>
        <strain evidence="7">CPCC 203386</strain>
    </source>
</reference>
<evidence type="ECO:0000256" key="4">
    <source>
        <dbReference type="ARBA" id="ARBA00022729"/>
    </source>
</evidence>
<keyword evidence="4 5" id="KW-0732">Signal</keyword>
<dbReference type="PROSITE" id="PS51318">
    <property type="entry name" value="TAT"/>
    <property type="match status" value="1"/>
</dbReference>
<dbReference type="InterPro" id="IPR039424">
    <property type="entry name" value="SBP_5"/>
</dbReference>
<gene>
    <name evidence="7" type="ORF">N1032_21470</name>
</gene>
<feature type="signal peptide" evidence="5">
    <location>
        <begin position="1"/>
        <end position="30"/>
    </location>
</feature>
<comment type="subcellular location">
    <subcellularLocation>
        <location evidence="1">Cell envelope</location>
    </subcellularLocation>
</comment>
<dbReference type="Proteomes" id="UP001165586">
    <property type="component" value="Unassembled WGS sequence"/>
</dbReference>
<protein>
    <submittedName>
        <fullName evidence="7">ABC transporter substrate-binding protein</fullName>
    </submittedName>
</protein>
<accession>A0ABT2H8P4</accession>
<dbReference type="InterPro" id="IPR030678">
    <property type="entry name" value="Peptide/Ni-bd"/>
</dbReference>
<dbReference type="InterPro" id="IPR000914">
    <property type="entry name" value="SBP_5_dom"/>
</dbReference>
<dbReference type="Pfam" id="PF00496">
    <property type="entry name" value="SBP_bac_5"/>
    <property type="match status" value="1"/>
</dbReference>
<name>A0ABT2H8P4_9MICO</name>
<evidence type="ECO:0000256" key="2">
    <source>
        <dbReference type="ARBA" id="ARBA00005695"/>
    </source>
</evidence>
<dbReference type="SUPFAM" id="SSF53850">
    <property type="entry name" value="Periplasmic binding protein-like II"/>
    <property type="match status" value="1"/>
</dbReference>
<dbReference type="RefSeq" id="WP_259542195.1">
    <property type="nucleotide sequence ID" value="NZ_JANLCJ010000015.1"/>
</dbReference>
<dbReference type="PROSITE" id="PS51257">
    <property type="entry name" value="PROKAR_LIPOPROTEIN"/>
    <property type="match status" value="1"/>
</dbReference>
<evidence type="ECO:0000256" key="5">
    <source>
        <dbReference type="SAM" id="SignalP"/>
    </source>
</evidence>